<keyword evidence="3" id="KW-1185">Reference proteome</keyword>
<evidence type="ECO:0000313" key="3">
    <source>
        <dbReference type="Proteomes" id="UP000235034"/>
    </source>
</evidence>
<dbReference type="InterPro" id="IPR046314">
    <property type="entry name" value="DUF6466"/>
</dbReference>
<comment type="caution">
    <text evidence="2">The sequence shown here is derived from an EMBL/GenBank/DDBJ whole genome shotgun (WGS) entry which is preliminary data.</text>
</comment>
<sequence length="197" mass="20456">MSVDHDAKPDAKPAARAPMGVRVLLAVLAVLALCAAGVAGVNLVAVMRYNQATTALNENLKTAGKSDADLDALSAGQQQTDAQFEDAGALSFLLFPSVKQSIRQNQQVSKKLTTRTAKEVARQKGDSDAGTATGDGTGSGSGASRNAKKGGGLTAKQKQQVEDLLKANQQSTPSDSASKQNNETTKDTTKTQATKPW</sequence>
<name>A0A2N5J485_9BIFI</name>
<feature type="compositionally biased region" description="Polar residues" evidence="1">
    <location>
        <begin position="167"/>
        <end position="183"/>
    </location>
</feature>
<proteinExistence type="predicted"/>
<reference evidence="2 3" key="1">
    <citation type="submission" date="2017-07" db="EMBL/GenBank/DDBJ databases">
        <title>Bifidobacterium novel species.</title>
        <authorList>
            <person name="Lugli G.A."/>
            <person name="Milani C."/>
            <person name="Duranti S."/>
            <person name="Mangifesta M."/>
        </authorList>
    </citation>
    <scope>NUCLEOTIDE SEQUENCE [LARGE SCALE GENOMIC DNA]</scope>
    <source>
        <strain evidence="2 3">77</strain>
    </source>
</reference>
<feature type="compositionally biased region" description="Polar residues" evidence="1">
    <location>
        <begin position="104"/>
        <end position="115"/>
    </location>
</feature>
<evidence type="ECO:0000256" key="1">
    <source>
        <dbReference type="SAM" id="MobiDB-lite"/>
    </source>
</evidence>
<accession>A0A2N5J485</accession>
<dbReference type="Proteomes" id="UP000235034">
    <property type="component" value="Unassembled WGS sequence"/>
</dbReference>
<dbReference type="EMBL" id="NMWT01000010">
    <property type="protein sequence ID" value="PLS29013.1"/>
    <property type="molecule type" value="Genomic_DNA"/>
</dbReference>
<dbReference type="OrthoDB" id="3233552at2"/>
<dbReference type="AlphaFoldDB" id="A0A2N5J485"/>
<dbReference type="Pfam" id="PF20070">
    <property type="entry name" value="DUF6466"/>
    <property type="match status" value="1"/>
</dbReference>
<feature type="compositionally biased region" description="Basic and acidic residues" evidence="1">
    <location>
        <begin position="116"/>
        <end position="127"/>
    </location>
</feature>
<gene>
    <name evidence="2" type="ORF">Uis4E_0950</name>
</gene>
<feature type="region of interest" description="Disordered" evidence="1">
    <location>
        <begin position="104"/>
        <end position="197"/>
    </location>
</feature>
<dbReference type="RefSeq" id="WP_101622102.1">
    <property type="nucleotide sequence ID" value="NZ_NMWT01000010.1"/>
</dbReference>
<evidence type="ECO:0000313" key="2">
    <source>
        <dbReference type="EMBL" id="PLS29013.1"/>
    </source>
</evidence>
<protein>
    <submittedName>
        <fullName evidence="2">Cell surface elastin binding protein EbpS</fullName>
    </submittedName>
</protein>
<organism evidence="2 3">
    <name type="scientific">Bifidobacterium parmae</name>
    <dbReference type="NCBI Taxonomy" id="361854"/>
    <lineage>
        <taxon>Bacteria</taxon>
        <taxon>Bacillati</taxon>
        <taxon>Actinomycetota</taxon>
        <taxon>Actinomycetes</taxon>
        <taxon>Bifidobacteriales</taxon>
        <taxon>Bifidobacteriaceae</taxon>
        <taxon>Bifidobacterium</taxon>
    </lineage>
</organism>